<keyword evidence="3" id="KW-0732">Signal</keyword>
<sequence>MKLHLGFALALSLAGAPAWADLSIPVSAVDAQGKGRDLGTVKVAETAYGLVFRPELKGLAPGMHGFHVHANPSCEPGRQDGKPVAALAAGGHLDPKKTGKHGEPWDDGAHLGDLPALVVDTEGKASYPVLAPRLKSLADIKGRSLMVHMGGDNHSDHPLPLGGGGARMACGVIPG</sequence>
<dbReference type="SUPFAM" id="SSF49329">
    <property type="entry name" value="Cu,Zn superoxide dismutase-like"/>
    <property type="match status" value="1"/>
</dbReference>
<dbReference type="EMBL" id="UWPJ01000022">
    <property type="protein sequence ID" value="VCU70596.1"/>
    <property type="molecule type" value="Genomic_DNA"/>
</dbReference>
<accession>A0A3P4B500</accession>
<comment type="cofactor">
    <cofactor evidence="2">
        <name>Zn(2+)</name>
        <dbReference type="ChEBI" id="CHEBI:29105"/>
    </cofactor>
    <text evidence="2">Binds 1 zinc ion per subunit.</text>
</comment>
<keyword evidence="2" id="KW-0862">Zinc</keyword>
<evidence type="ECO:0000313" key="6">
    <source>
        <dbReference type="Proteomes" id="UP000277294"/>
    </source>
</evidence>
<feature type="signal peptide" evidence="3">
    <location>
        <begin position="1"/>
        <end position="20"/>
    </location>
</feature>
<keyword evidence="2 5" id="KW-0560">Oxidoreductase</keyword>
<dbReference type="PANTHER" id="PTHR10003">
    <property type="entry name" value="SUPEROXIDE DISMUTASE CU-ZN -RELATED"/>
    <property type="match status" value="1"/>
</dbReference>
<comment type="cofactor">
    <cofactor evidence="2">
        <name>Cu cation</name>
        <dbReference type="ChEBI" id="CHEBI:23378"/>
    </cofactor>
    <text evidence="2">Binds 1 copper ion per subunit.</text>
</comment>
<evidence type="ECO:0000256" key="3">
    <source>
        <dbReference type="SAM" id="SignalP"/>
    </source>
</evidence>
<dbReference type="OrthoDB" id="5431326at2"/>
<gene>
    <name evidence="5" type="primary">sodC</name>
    <name evidence="5" type="ORF">PIGHUM_02672</name>
</gene>
<dbReference type="Proteomes" id="UP000277294">
    <property type="component" value="Unassembled WGS sequence"/>
</dbReference>
<comment type="function">
    <text evidence="2">Destroys radicals which are normally produced within the cells and which are toxic to biological systems.</text>
</comment>
<keyword evidence="6" id="KW-1185">Reference proteome</keyword>
<dbReference type="EC" id="1.15.1.1" evidence="2"/>
<dbReference type="PROSITE" id="PS00332">
    <property type="entry name" value="SOD_CU_ZN_2"/>
    <property type="match status" value="1"/>
</dbReference>
<dbReference type="InterPro" id="IPR024134">
    <property type="entry name" value="SOD_Cu/Zn_/chaperone"/>
</dbReference>
<feature type="chain" id="PRO_5017931746" description="Superoxide dismutase [Cu-Zn]" evidence="3">
    <location>
        <begin position="21"/>
        <end position="175"/>
    </location>
</feature>
<dbReference type="GO" id="GO:0004784">
    <property type="term" value="F:superoxide dismutase activity"/>
    <property type="evidence" value="ECO:0007669"/>
    <property type="project" value="UniProtKB-EC"/>
</dbReference>
<keyword evidence="2" id="KW-0186">Copper</keyword>
<keyword evidence="2" id="KW-0479">Metal-binding</keyword>
<dbReference type="GO" id="GO:0005507">
    <property type="term" value="F:copper ion binding"/>
    <property type="evidence" value="ECO:0007669"/>
    <property type="project" value="InterPro"/>
</dbReference>
<proteinExistence type="inferred from homology"/>
<evidence type="ECO:0000256" key="1">
    <source>
        <dbReference type="ARBA" id="ARBA00010457"/>
    </source>
</evidence>
<dbReference type="AlphaFoldDB" id="A0A3P4B500"/>
<dbReference type="InterPro" id="IPR036423">
    <property type="entry name" value="SOD-like_Cu/Zn_dom_sf"/>
</dbReference>
<dbReference type="PROSITE" id="PS00087">
    <property type="entry name" value="SOD_CU_ZN_1"/>
    <property type="match status" value="1"/>
</dbReference>
<evidence type="ECO:0000259" key="4">
    <source>
        <dbReference type="Pfam" id="PF00080"/>
    </source>
</evidence>
<comment type="similarity">
    <text evidence="1 2">Belongs to the Cu-Zn superoxide dismutase family.</text>
</comment>
<dbReference type="CDD" id="cd00305">
    <property type="entry name" value="Cu-Zn_Superoxide_Dismutase"/>
    <property type="match status" value="1"/>
</dbReference>
<protein>
    <recommendedName>
        <fullName evidence="2">Superoxide dismutase [Cu-Zn]</fullName>
        <ecNumber evidence="2">1.15.1.1</ecNumber>
    </recommendedName>
</protein>
<dbReference type="Gene3D" id="2.60.40.200">
    <property type="entry name" value="Superoxide dismutase, copper/zinc binding domain"/>
    <property type="match status" value="1"/>
</dbReference>
<dbReference type="NCBIfam" id="NF007628">
    <property type="entry name" value="PRK10290.1"/>
    <property type="match status" value="1"/>
</dbReference>
<dbReference type="InterPro" id="IPR018152">
    <property type="entry name" value="SOD_Cu/Zn_BS"/>
</dbReference>
<name>A0A3P4B500_9BURK</name>
<dbReference type="RefSeq" id="WP_124080111.1">
    <property type="nucleotide sequence ID" value="NZ_UWPJ01000022.1"/>
</dbReference>
<evidence type="ECO:0000256" key="2">
    <source>
        <dbReference type="RuleBase" id="RU000393"/>
    </source>
</evidence>
<comment type="catalytic activity">
    <reaction evidence="2">
        <text>2 superoxide + 2 H(+) = H2O2 + O2</text>
        <dbReference type="Rhea" id="RHEA:20696"/>
        <dbReference type="ChEBI" id="CHEBI:15378"/>
        <dbReference type="ChEBI" id="CHEBI:15379"/>
        <dbReference type="ChEBI" id="CHEBI:16240"/>
        <dbReference type="ChEBI" id="CHEBI:18421"/>
        <dbReference type="EC" id="1.15.1.1"/>
    </reaction>
</comment>
<dbReference type="InterPro" id="IPR001424">
    <property type="entry name" value="SOD_Cu_Zn_dom"/>
</dbReference>
<organism evidence="5 6">
    <name type="scientific">Pigmentiphaga humi</name>
    <dbReference type="NCBI Taxonomy" id="2478468"/>
    <lineage>
        <taxon>Bacteria</taxon>
        <taxon>Pseudomonadati</taxon>
        <taxon>Pseudomonadota</taxon>
        <taxon>Betaproteobacteria</taxon>
        <taxon>Burkholderiales</taxon>
        <taxon>Alcaligenaceae</taxon>
        <taxon>Pigmentiphaga</taxon>
    </lineage>
</organism>
<evidence type="ECO:0000313" key="5">
    <source>
        <dbReference type="EMBL" id="VCU70596.1"/>
    </source>
</evidence>
<feature type="domain" description="Superoxide dismutase copper/zinc binding" evidence="4">
    <location>
        <begin position="39"/>
        <end position="173"/>
    </location>
</feature>
<dbReference type="Pfam" id="PF00080">
    <property type="entry name" value="Sod_Cu"/>
    <property type="match status" value="1"/>
</dbReference>
<reference evidence="5 6" key="1">
    <citation type="submission" date="2018-10" db="EMBL/GenBank/DDBJ databases">
        <authorList>
            <person name="Criscuolo A."/>
        </authorList>
    </citation>
    <scope>NUCLEOTIDE SEQUENCE [LARGE SCALE GENOMIC DNA]</scope>
    <source>
        <strain evidence="5">DnA1</strain>
    </source>
</reference>